<reference evidence="2 3" key="1">
    <citation type="submission" date="2016-10" db="EMBL/GenBank/DDBJ databases">
        <title>Reductive evolution of mitochondrial metabolism and differential evolution of invasion-related proteins in Cryptosporidium.</title>
        <authorList>
            <person name="Liu S."/>
            <person name="Roellig D.M."/>
            <person name="Guo Y."/>
            <person name="Li N."/>
            <person name="Frace M.A."/>
            <person name="Tang K."/>
            <person name="Zhang L."/>
            <person name="Feng Y."/>
            <person name="Xiao L."/>
        </authorList>
    </citation>
    <scope>NUCLEOTIDE SEQUENCE [LARGE SCALE GENOMIC DNA]</scope>
    <source>
        <strain evidence="2">39726</strain>
    </source>
</reference>
<evidence type="ECO:0000313" key="2">
    <source>
        <dbReference type="EMBL" id="OII73244.1"/>
    </source>
</evidence>
<dbReference type="OrthoDB" id="339159at2759"/>
<gene>
    <name evidence="2" type="ORF">cubi_02476</name>
</gene>
<comment type="caution">
    <text evidence="2">The sequence shown here is derived from an EMBL/GenBank/DDBJ whole genome shotgun (WGS) entry which is preliminary data.</text>
</comment>
<accession>A0A1J4MJQ8</accession>
<name>A0A1J4MJQ8_9CRYT</name>
<feature type="compositionally biased region" description="Basic and acidic residues" evidence="1">
    <location>
        <begin position="139"/>
        <end position="153"/>
    </location>
</feature>
<dbReference type="RefSeq" id="XP_028874608.1">
    <property type="nucleotide sequence ID" value="XM_029019487.1"/>
</dbReference>
<feature type="compositionally biased region" description="Polar residues" evidence="1">
    <location>
        <begin position="118"/>
        <end position="132"/>
    </location>
</feature>
<dbReference type="VEuPathDB" id="CryptoDB:cubi_02476"/>
<keyword evidence="3" id="KW-1185">Reference proteome</keyword>
<feature type="region of interest" description="Disordered" evidence="1">
    <location>
        <begin position="108"/>
        <end position="160"/>
    </location>
</feature>
<evidence type="ECO:0000313" key="3">
    <source>
        <dbReference type="Proteomes" id="UP000186176"/>
    </source>
</evidence>
<proteinExistence type="predicted"/>
<dbReference type="GeneID" id="39979266"/>
<dbReference type="Proteomes" id="UP000186176">
    <property type="component" value="Unassembled WGS sequence"/>
</dbReference>
<organism evidence="2 3">
    <name type="scientific">Cryptosporidium ubiquitum</name>
    <dbReference type="NCBI Taxonomy" id="857276"/>
    <lineage>
        <taxon>Eukaryota</taxon>
        <taxon>Sar</taxon>
        <taxon>Alveolata</taxon>
        <taxon>Apicomplexa</taxon>
        <taxon>Conoidasida</taxon>
        <taxon>Coccidia</taxon>
        <taxon>Eucoccidiorida</taxon>
        <taxon>Eimeriorina</taxon>
        <taxon>Cryptosporidiidae</taxon>
        <taxon>Cryptosporidium</taxon>
    </lineage>
</organism>
<sequence length="243" mass="27047">MGGKHSLPQTYEAFSGRMGKFPSLSEDILTKQELEEGVVILDSMNSMGKMNSSSFMDIESDNTRFMMARAEADRIAEAEALRLATEQSIRVNDEGSIINQNSYVSLPSRKDSVLSKPPTRSETMTSKQSTKNSSLALEKAAEEEVSKEERKSEYISSNSNVNTEKDKREIIEMITNKCGVVFSECRSYPIEEASKLGSNLRNCDSEYAIDKTAETCGCLGPKHDRLNCPICRGMHLEDAPLLY</sequence>
<protein>
    <submittedName>
        <fullName evidence="2">Uncharacterized protein</fullName>
    </submittedName>
</protein>
<evidence type="ECO:0000256" key="1">
    <source>
        <dbReference type="SAM" id="MobiDB-lite"/>
    </source>
</evidence>
<dbReference type="EMBL" id="LRBP01000017">
    <property type="protein sequence ID" value="OII73244.1"/>
    <property type="molecule type" value="Genomic_DNA"/>
</dbReference>
<dbReference type="AlphaFoldDB" id="A0A1J4MJQ8"/>